<evidence type="ECO:0000313" key="2">
    <source>
        <dbReference type="EMBL" id="MPC13868.1"/>
    </source>
</evidence>
<dbReference type="EMBL" id="VSRR010000312">
    <property type="protein sequence ID" value="MPC13868.1"/>
    <property type="molecule type" value="Genomic_DNA"/>
</dbReference>
<reference evidence="2 3" key="1">
    <citation type="submission" date="2019-05" db="EMBL/GenBank/DDBJ databases">
        <title>Another draft genome of Portunus trituberculatus and its Hox gene families provides insights of decapod evolution.</title>
        <authorList>
            <person name="Jeong J.-H."/>
            <person name="Song I."/>
            <person name="Kim S."/>
            <person name="Choi T."/>
            <person name="Kim D."/>
            <person name="Ryu S."/>
            <person name="Kim W."/>
        </authorList>
    </citation>
    <scope>NUCLEOTIDE SEQUENCE [LARGE SCALE GENOMIC DNA]</scope>
    <source>
        <tissue evidence="2">Muscle</tissue>
    </source>
</reference>
<accession>A0A5B7CXA9</accession>
<comment type="caution">
    <text evidence="2">The sequence shown here is derived from an EMBL/GenBank/DDBJ whole genome shotgun (WGS) entry which is preliminary data.</text>
</comment>
<dbReference type="AlphaFoldDB" id="A0A5B7CXA9"/>
<keyword evidence="3" id="KW-1185">Reference proteome</keyword>
<sequence>MSGSLTLTGSGYSLVVSWIKPATISCLCSVQWGFVAWLVCCVASLVSLVQSMGVASVLLYLPLHGSQNVHNSNILL</sequence>
<name>A0A5B7CXA9_PORTR</name>
<gene>
    <name evidence="2" type="ORF">E2C01_006617</name>
</gene>
<evidence type="ECO:0000256" key="1">
    <source>
        <dbReference type="SAM" id="Phobius"/>
    </source>
</evidence>
<keyword evidence="1" id="KW-1133">Transmembrane helix</keyword>
<feature type="transmembrane region" description="Helical" evidence="1">
    <location>
        <begin position="34"/>
        <end position="61"/>
    </location>
</feature>
<keyword evidence="1" id="KW-0472">Membrane</keyword>
<protein>
    <submittedName>
        <fullName evidence="2">Uncharacterized protein</fullName>
    </submittedName>
</protein>
<dbReference type="Proteomes" id="UP000324222">
    <property type="component" value="Unassembled WGS sequence"/>
</dbReference>
<organism evidence="2 3">
    <name type="scientific">Portunus trituberculatus</name>
    <name type="common">Swimming crab</name>
    <name type="synonym">Neptunus trituberculatus</name>
    <dbReference type="NCBI Taxonomy" id="210409"/>
    <lineage>
        <taxon>Eukaryota</taxon>
        <taxon>Metazoa</taxon>
        <taxon>Ecdysozoa</taxon>
        <taxon>Arthropoda</taxon>
        <taxon>Crustacea</taxon>
        <taxon>Multicrustacea</taxon>
        <taxon>Malacostraca</taxon>
        <taxon>Eumalacostraca</taxon>
        <taxon>Eucarida</taxon>
        <taxon>Decapoda</taxon>
        <taxon>Pleocyemata</taxon>
        <taxon>Brachyura</taxon>
        <taxon>Eubrachyura</taxon>
        <taxon>Portunoidea</taxon>
        <taxon>Portunidae</taxon>
        <taxon>Portuninae</taxon>
        <taxon>Portunus</taxon>
    </lineage>
</organism>
<proteinExistence type="predicted"/>
<evidence type="ECO:0000313" key="3">
    <source>
        <dbReference type="Proteomes" id="UP000324222"/>
    </source>
</evidence>
<keyword evidence="1" id="KW-0812">Transmembrane</keyword>